<proteinExistence type="predicted"/>
<evidence type="ECO:0000259" key="1">
    <source>
        <dbReference type="Pfam" id="PF08241"/>
    </source>
</evidence>
<dbReference type="SUPFAM" id="SSF53335">
    <property type="entry name" value="S-adenosyl-L-methionine-dependent methyltransferases"/>
    <property type="match status" value="1"/>
</dbReference>
<keyword evidence="2" id="KW-0489">Methyltransferase</keyword>
<accession>K6VMV9</accession>
<organism evidence="2 3">
    <name type="scientific">Kineosphaera limosa NBRC 100340</name>
    <dbReference type="NCBI Taxonomy" id="1184609"/>
    <lineage>
        <taxon>Bacteria</taxon>
        <taxon>Bacillati</taxon>
        <taxon>Actinomycetota</taxon>
        <taxon>Actinomycetes</taxon>
        <taxon>Micrococcales</taxon>
        <taxon>Dermatophilaceae</taxon>
        <taxon>Kineosphaera</taxon>
    </lineage>
</organism>
<dbReference type="eggNOG" id="COG2226">
    <property type="taxonomic scope" value="Bacteria"/>
</dbReference>
<reference evidence="2 3" key="1">
    <citation type="submission" date="2012-08" db="EMBL/GenBank/DDBJ databases">
        <title>Whole genome shotgun sequence of Kineosphaera limosa NBRC 100340.</title>
        <authorList>
            <person name="Yoshida I."/>
            <person name="Isaki S."/>
            <person name="Hosoyama A."/>
            <person name="Tsuchikane K."/>
            <person name="Katsumata H."/>
            <person name="Ando Y."/>
            <person name="Ohji S."/>
            <person name="Hamada M."/>
            <person name="Tamura T."/>
            <person name="Yamazoe A."/>
            <person name="Yamazaki S."/>
            <person name="Fujita N."/>
        </authorList>
    </citation>
    <scope>NUCLEOTIDE SEQUENCE [LARGE SCALE GENOMIC DNA]</scope>
    <source>
        <strain evidence="2 3">NBRC 100340</strain>
    </source>
</reference>
<dbReference type="CDD" id="cd02440">
    <property type="entry name" value="AdoMet_MTases"/>
    <property type="match status" value="1"/>
</dbReference>
<dbReference type="RefSeq" id="WP_006594095.1">
    <property type="nucleotide sequence ID" value="NZ_BAHD01000074.1"/>
</dbReference>
<dbReference type="GO" id="GO:0008757">
    <property type="term" value="F:S-adenosylmethionine-dependent methyltransferase activity"/>
    <property type="evidence" value="ECO:0007669"/>
    <property type="project" value="InterPro"/>
</dbReference>
<dbReference type="Gene3D" id="3.40.50.150">
    <property type="entry name" value="Vaccinia Virus protein VP39"/>
    <property type="match status" value="1"/>
</dbReference>
<dbReference type="AlphaFoldDB" id="K6VMV9"/>
<keyword evidence="2" id="KW-0808">Transferase</keyword>
<dbReference type="OrthoDB" id="9805171at2"/>
<sequence>MNSGDPLSSDSGERPHWAGMAPAYARGLADVYAGAIEPILDTVAERVPLSGAQLLDVGSGTGRLTAAAVQRGARVTSVDPAEPMRELTAQAAPSAQVLAGAAPGLPVEPGLFDAVVSNFLLEHALDPRAVLADFVRAGRSGAVVAATIWAPDAALQRLWGRVAAESQVQPVSVRRIPEHLDFAHTGTGLAGLFDAAGLEHIEMHTVAWISRVEPEDLWAAAAAGIGVLGHLLVAQDEETTARAKQVFERVFAENGELVCEAILAVGTKP</sequence>
<dbReference type="Proteomes" id="UP000008366">
    <property type="component" value="Unassembled WGS sequence"/>
</dbReference>
<protein>
    <submittedName>
        <fullName evidence="2">Putative methyltransferase</fullName>
    </submittedName>
</protein>
<dbReference type="InterPro" id="IPR029063">
    <property type="entry name" value="SAM-dependent_MTases_sf"/>
</dbReference>
<dbReference type="EMBL" id="BAHD01000074">
    <property type="protein sequence ID" value="GAB97563.1"/>
    <property type="molecule type" value="Genomic_DNA"/>
</dbReference>
<gene>
    <name evidence="2" type="ORF">KILIM_074_00120</name>
</gene>
<name>K6VMV9_9MICO</name>
<dbReference type="STRING" id="1184609.KILIM_074_00120"/>
<feature type="domain" description="Methyltransferase type 11" evidence="1">
    <location>
        <begin position="55"/>
        <end position="144"/>
    </location>
</feature>
<dbReference type="InterPro" id="IPR013216">
    <property type="entry name" value="Methyltransf_11"/>
</dbReference>
<dbReference type="PANTHER" id="PTHR43861">
    <property type="entry name" value="TRANS-ACONITATE 2-METHYLTRANSFERASE-RELATED"/>
    <property type="match status" value="1"/>
</dbReference>
<dbReference type="Pfam" id="PF08241">
    <property type="entry name" value="Methyltransf_11"/>
    <property type="match status" value="1"/>
</dbReference>
<evidence type="ECO:0000313" key="3">
    <source>
        <dbReference type="Proteomes" id="UP000008366"/>
    </source>
</evidence>
<evidence type="ECO:0000313" key="2">
    <source>
        <dbReference type="EMBL" id="GAB97563.1"/>
    </source>
</evidence>
<comment type="caution">
    <text evidence="2">The sequence shown here is derived from an EMBL/GenBank/DDBJ whole genome shotgun (WGS) entry which is preliminary data.</text>
</comment>
<dbReference type="GO" id="GO:0032259">
    <property type="term" value="P:methylation"/>
    <property type="evidence" value="ECO:0007669"/>
    <property type="project" value="UniProtKB-KW"/>
</dbReference>
<keyword evidence="3" id="KW-1185">Reference proteome</keyword>